<dbReference type="GO" id="GO:0016887">
    <property type="term" value="F:ATP hydrolysis activity"/>
    <property type="evidence" value="ECO:0007669"/>
    <property type="project" value="InterPro"/>
</dbReference>
<dbReference type="InterPro" id="IPR003439">
    <property type="entry name" value="ABC_transporter-like_ATP-bd"/>
</dbReference>
<dbReference type="InterPro" id="IPR051782">
    <property type="entry name" value="ABC_Transporter_VariousFunc"/>
</dbReference>
<evidence type="ECO:0000256" key="2">
    <source>
        <dbReference type="ARBA" id="ARBA00022741"/>
    </source>
</evidence>
<keyword evidence="1" id="KW-0813">Transport</keyword>
<organism evidence="5 6">
    <name type="scientific">Eubacterium oxidoreducens</name>
    <dbReference type="NCBI Taxonomy" id="1732"/>
    <lineage>
        <taxon>Bacteria</taxon>
        <taxon>Bacillati</taxon>
        <taxon>Bacillota</taxon>
        <taxon>Clostridia</taxon>
        <taxon>Eubacteriales</taxon>
        <taxon>Eubacteriaceae</taxon>
        <taxon>Eubacterium</taxon>
    </lineage>
</organism>
<keyword evidence="2" id="KW-0547">Nucleotide-binding</keyword>
<dbReference type="RefSeq" id="WP_090173901.1">
    <property type="nucleotide sequence ID" value="NZ_FMXR01000011.1"/>
</dbReference>
<dbReference type="AlphaFoldDB" id="A0A1G6BNS4"/>
<evidence type="ECO:0000313" key="6">
    <source>
        <dbReference type="Proteomes" id="UP000199228"/>
    </source>
</evidence>
<sequence length="241" mass="27631">MIDIEHISKHFDSHCVLKDISISIPSGCIYGLIGYNGAGKTTLLKIIAGIYRSDEGHVLVNGEKIYENELAKRQLFLMTEELYFFKQASLLDAQKFYRGYYPNWNSDIFQKLVSLFELDPKERILEFSKGMQRQAALALAFASMPKYLLLDEAFDGLDLGIRKTMRKLLFTYVKQTDATVILTSHNLSELEECADRFGMLNASSLICDMDVDEITKNGSSLEEYFLDERKQPNYEVDHIFS</sequence>
<protein>
    <submittedName>
        <fullName evidence="5">ABC-2 type transport system ATP-binding protein</fullName>
    </submittedName>
</protein>
<dbReference type="OrthoDB" id="9804819at2"/>
<dbReference type="STRING" id="1732.SAMN02910417_01676"/>
<reference evidence="5 6" key="1">
    <citation type="submission" date="2016-10" db="EMBL/GenBank/DDBJ databases">
        <authorList>
            <person name="de Groot N.N."/>
        </authorList>
    </citation>
    <scope>NUCLEOTIDE SEQUENCE [LARGE SCALE GENOMIC DNA]</scope>
    <source>
        <strain evidence="5 6">DSM 3217</strain>
    </source>
</reference>
<dbReference type="SUPFAM" id="SSF52540">
    <property type="entry name" value="P-loop containing nucleoside triphosphate hydrolases"/>
    <property type="match status" value="1"/>
</dbReference>
<accession>A0A1G6BNS4</accession>
<evidence type="ECO:0000313" key="5">
    <source>
        <dbReference type="EMBL" id="SDB22264.1"/>
    </source>
</evidence>
<keyword evidence="3 5" id="KW-0067">ATP-binding</keyword>
<evidence type="ECO:0000256" key="1">
    <source>
        <dbReference type="ARBA" id="ARBA00022448"/>
    </source>
</evidence>
<keyword evidence="6" id="KW-1185">Reference proteome</keyword>
<dbReference type="Gene3D" id="3.40.50.300">
    <property type="entry name" value="P-loop containing nucleotide triphosphate hydrolases"/>
    <property type="match status" value="1"/>
</dbReference>
<dbReference type="PANTHER" id="PTHR42939:SF1">
    <property type="entry name" value="ABC TRANSPORTER ATP-BINDING PROTEIN ALBC-RELATED"/>
    <property type="match status" value="1"/>
</dbReference>
<dbReference type="Proteomes" id="UP000199228">
    <property type="component" value="Unassembled WGS sequence"/>
</dbReference>
<feature type="domain" description="ABC transporter" evidence="4">
    <location>
        <begin position="2"/>
        <end position="227"/>
    </location>
</feature>
<dbReference type="GO" id="GO:0005524">
    <property type="term" value="F:ATP binding"/>
    <property type="evidence" value="ECO:0007669"/>
    <property type="project" value="UniProtKB-KW"/>
</dbReference>
<proteinExistence type="predicted"/>
<dbReference type="PROSITE" id="PS50893">
    <property type="entry name" value="ABC_TRANSPORTER_2"/>
    <property type="match status" value="1"/>
</dbReference>
<dbReference type="SMART" id="SM00382">
    <property type="entry name" value="AAA"/>
    <property type="match status" value="1"/>
</dbReference>
<evidence type="ECO:0000256" key="3">
    <source>
        <dbReference type="ARBA" id="ARBA00022840"/>
    </source>
</evidence>
<dbReference type="InterPro" id="IPR003593">
    <property type="entry name" value="AAA+_ATPase"/>
</dbReference>
<dbReference type="PANTHER" id="PTHR42939">
    <property type="entry name" value="ABC TRANSPORTER ATP-BINDING PROTEIN ALBC-RELATED"/>
    <property type="match status" value="1"/>
</dbReference>
<dbReference type="EMBL" id="FMXR01000011">
    <property type="protein sequence ID" value="SDB22264.1"/>
    <property type="molecule type" value="Genomic_DNA"/>
</dbReference>
<dbReference type="Pfam" id="PF00005">
    <property type="entry name" value="ABC_tran"/>
    <property type="match status" value="1"/>
</dbReference>
<dbReference type="InterPro" id="IPR027417">
    <property type="entry name" value="P-loop_NTPase"/>
</dbReference>
<evidence type="ECO:0000259" key="4">
    <source>
        <dbReference type="PROSITE" id="PS50893"/>
    </source>
</evidence>
<name>A0A1G6BNS4_EUBOX</name>
<dbReference type="CDD" id="cd03230">
    <property type="entry name" value="ABC_DR_subfamily_A"/>
    <property type="match status" value="1"/>
</dbReference>
<gene>
    <name evidence="5" type="ORF">SAMN02910417_01676</name>
</gene>